<sequence>MATGINYFTDGTGLALGAAARNSIIGVILNFAGVVVAGIIKPEAFEYYGNDYELSEVQPTKTIPIPKSIMMKCVERESKKKKSVHVDGSEQKEKSCIEIMEDKHSEKFTTADDNETMEIND</sequence>
<dbReference type="Proteomes" id="UP000663874">
    <property type="component" value="Unassembled WGS sequence"/>
</dbReference>
<organism evidence="1 2">
    <name type="scientific">Rotaria sordida</name>
    <dbReference type="NCBI Taxonomy" id="392033"/>
    <lineage>
        <taxon>Eukaryota</taxon>
        <taxon>Metazoa</taxon>
        <taxon>Spiralia</taxon>
        <taxon>Gnathifera</taxon>
        <taxon>Rotifera</taxon>
        <taxon>Eurotatoria</taxon>
        <taxon>Bdelloidea</taxon>
        <taxon>Philodinida</taxon>
        <taxon>Philodinidae</taxon>
        <taxon>Rotaria</taxon>
    </lineage>
</organism>
<reference evidence="1" key="1">
    <citation type="submission" date="2021-02" db="EMBL/GenBank/DDBJ databases">
        <authorList>
            <person name="Nowell W R."/>
        </authorList>
    </citation>
    <scope>NUCLEOTIDE SEQUENCE</scope>
</reference>
<dbReference type="AlphaFoldDB" id="A0A819W2R0"/>
<protein>
    <submittedName>
        <fullName evidence="1">Uncharacterized protein</fullName>
    </submittedName>
</protein>
<feature type="non-terminal residue" evidence="1">
    <location>
        <position position="1"/>
    </location>
</feature>
<dbReference type="EMBL" id="CAJOBE010010852">
    <property type="protein sequence ID" value="CAF4118157.1"/>
    <property type="molecule type" value="Genomic_DNA"/>
</dbReference>
<accession>A0A819W2R0</accession>
<comment type="caution">
    <text evidence="1">The sequence shown here is derived from an EMBL/GenBank/DDBJ whole genome shotgun (WGS) entry which is preliminary data.</text>
</comment>
<name>A0A819W2R0_9BILA</name>
<evidence type="ECO:0000313" key="2">
    <source>
        <dbReference type="Proteomes" id="UP000663874"/>
    </source>
</evidence>
<evidence type="ECO:0000313" key="1">
    <source>
        <dbReference type="EMBL" id="CAF4118157.1"/>
    </source>
</evidence>
<gene>
    <name evidence="1" type="ORF">FNK824_LOCUS32175</name>
</gene>
<proteinExistence type="predicted"/>